<name>A0A1S2XJL6_CICAR</name>
<evidence type="ECO:0000313" key="7">
    <source>
        <dbReference type="RefSeq" id="XP_004489609.1"/>
    </source>
</evidence>
<dbReference type="InterPro" id="IPR015415">
    <property type="entry name" value="Spast_Vps4_C"/>
</dbReference>
<dbReference type="PaxDb" id="3827-XP_004489609.1"/>
<dbReference type="Gene3D" id="3.40.50.300">
    <property type="entry name" value="P-loop containing nucleotide triphosphate hydrolases"/>
    <property type="match status" value="1"/>
</dbReference>
<keyword evidence="2 4" id="KW-0547">Nucleotide-binding</keyword>
<proteinExistence type="inferred from homology"/>
<reference evidence="6" key="1">
    <citation type="journal article" date="2013" name="Nat. Biotechnol.">
        <title>Draft genome sequence of chickpea (Cicer arietinum) provides a resource for trait improvement.</title>
        <authorList>
            <person name="Varshney R.K."/>
            <person name="Song C."/>
            <person name="Saxena R.K."/>
            <person name="Azam S."/>
            <person name="Yu S."/>
            <person name="Sharpe A.G."/>
            <person name="Cannon S."/>
            <person name="Baek J."/>
            <person name="Rosen B.D."/>
            <person name="Tar'an B."/>
            <person name="Millan T."/>
            <person name="Zhang X."/>
            <person name="Ramsay L.D."/>
            <person name="Iwata A."/>
            <person name="Wang Y."/>
            <person name="Nelson W."/>
            <person name="Farmer A.D."/>
            <person name="Gaur P.M."/>
            <person name="Soderlund C."/>
            <person name="Penmetsa R.V."/>
            <person name="Xu C."/>
            <person name="Bharti A.K."/>
            <person name="He W."/>
            <person name="Winter P."/>
            <person name="Zhao S."/>
            <person name="Hane J.K."/>
            <person name="Carrasquilla-Garcia N."/>
            <person name="Condie J.A."/>
            <person name="Upadhyaya H.D."/>
            <person name="Luo M.C."/>
            <person name="Thudi M."/>
            <person name="Gowda C.L."/>
            <person name="Singh N.P."/>
            <person name="Lichtenzveig J."/>
            <person name="Gali K.K."/>
            <person name="Rubio J."/>
            <person name="Nadarajan N."/>
            <person name="Dolezel J."/>
            <person name="Bansal K.C."/>
            <person name="Xu X."/>
            <person name="Edwards D."/>
            <person name="Zhang G."/>
            <person name="Kahl G."/>
            <person name="Gil J."/>
            <person name="Singh K.B."/>
            <person name="Datta S.K."/>
            <person name="Jackson S.A."/>
            <person name="Wang J."/>
            <person name="Cook D.R."/>
        </authorList>
    </citation>
    <scope>NUCLEOTIDE SEQUENCE [LARGE SCALE GENOMIC DNA]</scope>
    <source>
        <strain evidence="6">cv. CDC Frontier</strain>
    </source>
</reference>
<keyword evidence="6" id="KW-1185">Reference proteome</keyword>
<dbReference type="GO" id="GO:0005524">
    <property type="term" value="F:ATP binding"/>
    <property type="evidence" value="ECO:0007669"/>
    <property type="project" value="UniProtKB-KW"/>
</dbReference>
<dbReference type="InterPro" id="IPR027417">
    <property type="entry name" value="P-loop_NTPase"/>
</dbReference>
<evidence type="ECO:0000256" key="4">
    <source>
        <dbReference type="RuleBase" id="RU003651"/>
    </source>
</evidence>
<dbReference type="Pfam" id="PF09336">
    <property type="entry name" value="Vps4_C"/>
    <property type="match status" value="1"/>
</dbReference>
<dbReference type="AlphaFoldDB" id="A0A1S2XJL6"/>
<dbReference type="Gene3D" id="1.10.8.60">
    <property type="match status" value="1"/>
</dbReference>
<gene>
    <name evidence="7" type="primary">LOC101504746</name>
</gene>
<organism evidence="6 7">
    <name type="scientific">Cicer arietinum</name>
    <name type="common">Chickpea</name>
    <name type="synonym">Garbanzo</name>
    <dbReference type="NCBI Taxonomy" id="3827"/>
    <lineage>
        <taxon>Eukaryota</taxon>
        <taxon>Viridiplantae</taxon>
        <taxon>Streptophyta</taxon>
        <taxon>Embryophyta</taxon>
        <taxon>Tracheophyta</taxon>
        <taxon>Spermatophyta</taxon>
        <taxon>Magnoliopsida</taxon>
        <taxon>eudicotyledons</taxon>
        <taxon>Gunneridae</taxon>
        <taxon>Pentapetalae</taxon>
        <taxon>rosids</taxon>
        <taxon>fabids</taxon>
        <taxon>Fabales</taxon>
        <taxon>Fabaceae</taxon>
        <taxon>Papilionoideae</taxon>
        <taxon>50 kb inversion clade</taxon>
        <taxon>NPAAA clade</taxon>
        <taxon>Hologalegina</taxon>
        <taxon>IRL clade</taxon>
        <taxon>Cicereae</taxon>
        <taxon>Cicer</taxon>
    </lineage>
</organism>
<evidence type="ECO:0000259" key="5">
    <source>
        <dbReference type="SMART" id="SM00382"/>
    </source>
</evidence>
<dbReference type="OrthoDB" id="10251136at2759"/>
<evidence type="ECO:0000256" key="2">
    <source>
        <dbReference type="ARBA" id="ARBA00022741"/>
    </source>
</evidence>
<dbReference type="Proteomes" id="UP000087171">
    <property type="component" value="Chromosome Ca2"/>
</dbReference>
<protein>
    <submittedName>
        <fullName evidence="7">ATPase family AAA domain-containing protein FIGL1</fullName>
    </submittedName>
</protein>
<feature type="domain" description="AAA+ ATPase" evidence="5">
    <location>
        <begin position="414"/>
        <end position="550"/>
    </location>
</feature>
<sequence>MEESKKCWRKEVDENLKRLHSLLFGAELALKNRDFSSAYILSLRLIGFLESRSQSEIDETFLQHIRREALTYLHSARQSLNPLIDRQAFEQVKKKSPGCVFGTTGDIDTDKIWNSKYFQALLKTSKEKDGNQWVDQLGKQNRRASEASKELGQTKITSMYGKNSLRTSNGSKSFFNLKNNSSEDCIIIGRPQSHASHTKGPGVSSVFEVEGEERACRNTFSTKRAHVEHTSPRVGYVKSPSSKEEVSHDVVGNGFVTAKVQLELEAKQKRCLNSSPSASVSPQCDNNPANRLYGGRSYGISRRGIRGNFVPPIKSNGSNTGNISSRMAGKCDDTLDESTKKCLEFLCGPDGELPEKLRNLEPRLIEHVSNEIMDKDPNVRWDDIAGLDHAKVCVTEMVIYPLQRPDIFMGCRSPGRGLLLFGPPGTGKTMIGKAIAGEAKATFFYISASSLTSKWIGEGEKLVRALFGVASCRQPAVIFVDEIDSLLSQRKSDGEHESSRRMKTQFLIEMEGFDGGNEQILLIGATNRPQELDEAARRRLTKRLYIPLPSSEARAWIARSLLEKDGLFKLSNEEMDIICNLTEGYSGSDMKNLVKDASMGPLREALRQGIEITKLKKEDMRPVNLQDFKNSLQEVRPSVSPNELGTYEQWNKQFGSLAM</sequence>
<dbReference type="InterPro" id="IPR003960">
    <property type="entry name" value="ATPase_AAA_CS"/>
</dbReference>
<dbReference type="InterPro" id="IPR003593">
    <property type="entry name" value="AAA+_ATPase"/>
</dbReference>
<dbReference type="RefSeq" id="XP_004489609.1">
    <property type="nucleotide sequence ID" value="XM_004489552.3"/>
</dbReference>
<dbReference type="KEGG" id="cam:101504746"/>
<dbReference type="PROSITE" id="PS00674">
    <property type="entry name" value="AAA"/>
    <property type="match status" value="1"/>
</dbReference>
<dbReference type="InterPro" id="IPR050304">
    <property type="entry name" value="MT-severing_AAA_ATPase"/>
</dbReference>
<dbReference type="Pfam" id="PF17862">
    <property type="entry name" value="AAA_lid_3"/>
    <property type="match status" value="1"/>
</dbReference>
<reference evidence="7" key="2">
    <citation type="submission" date="2025-08" db="UniProtKB">
        <authorList>
            <consortium name="RefSeq"/>
        </authorList>
    </citation>
    <scope>IDENTIFICATION</scope>
    <source>
        <tissue evidence="7">Etiolated seedlings</tissue>
    </source>
</reference>
<dbReference type="InterPro" id="IPR003959">
    <property type="entry name" value="ATPase_AAA_core"/>
</dbReference>
<dbReference type="GeneID" id="101504746"/>
<dbReference type="FunFam" id="3.40.50.300:FF:000093">
    <property type="entry name" value="Fidgetin-like 1"/>
    <property type="match status" value="1"/>
</dbReference>
<dbReference type="Pfam" id="PF24347">
    <property type="entry name" value="FIGL1_N"/>
    <property type="match status" value="1"/>
</dbReference>
<dbReference type="eggNOG" id="KOG0740">
    <property type="taxonomic scope" value="Eukaryota"/>
</dbReference>
<dbReference type="PANTHER" id="PTHR23074">
    <property type="entry name" value="AAA DOMAIN-CONTAINING"/>
    <property type="match status" value="1"/>
</dbReference>
<dbReference type="InterPro" id="IPR041569">
    <property type="entry name" value="AAA_lid_3"/>
</dbReference>
<dbReference type="SMART" id="SM00382">
    <property type="entry name" value="AAA"/>
    <property type="match status" value="1"/>
</dbReference>
<accession>A0A1S2XJL6</accession>
<evidence type="ECO:0000256" key="3">
    <source>
        <dbReference type="ARBA" id="ARBA00022840"/>
    </source>
</evidence>
<keyword evidence="3 4" id="KW-0067">ATP-binding</keyword>
<evidence type="ECO:0000313" key="6">
    <source>
        <dbReference type="Proteomes" id="UP000087171"/>
    </source>
</evidence>
<evidence type="ECO:0000256" key="1">
    <source>
        <dbReference type="ARBA" id="ARBA00006914"/>
    </source>
</evidence>
<dbReference type="InterPro" id="IPR056224">
    <property type="entry name" value="FIGL1_N"/>
</dbReference>
<dbReference type="STRING" id="3827.A0A1S2XJL6"/>
<dbReference type="GO" id="GO:0016887">
    <property type="term" value="F:ATP hydrolysis activity"/>
    <property type="evidence" value="ECO:0007669"/>
    <property type="project" value="InterPro"/>
</dbReference>
<comment type="similarity">
    <text evidence="1 4">Belongs to the AAA ATPase family.</text>
</comment>
<dbReference type="SUPFAM" id="SSF52540">
    <property type="entry name" value="P-loop containing nucleoside triphosphate hydrolases"/>
    <property type="match status" value="1"/>
</dbReference>
<dbReference type="FunFam" id="1.10.8.60:FF:000022">
    <property type="entry name" value="Fidgetin like 1"/>
    <property type="match status" value="1"/>
</dbReference>
<dbReference type="Pfam" id="PF00004">
    <property type="entry name" value="AAA"/>
    <property type="match status" value="1"/>
</dbReference>
<dbReference type="PANTHER" id="PTHR23074:SF17">
    <property type="entry name" value="FIDGETIN-LIKE PROTEIN 1"/>
    <property type="match status" value="1"/>
</dbReference>